<proteinExistence type="predicted"/>
<protein>
    <recommendedName>
        <fullName evidence="2">Type II toxin-antitoxin system RelE/ParE family toxin</fullName>
    </recommendedName>
</protein>
<name>A0A486XXL2_9GAMM</name>
<dbReference type="PIRSF" id="PIRSF018634">
    <property type="entry name" value="UCP018634"/>
    <property type="match status" value="1"/>
</dbReference>
<dbReference type="AlphaFoldDB" id="A0A486XXL2"/>
<gene>
    <name evidence="1" type="ORF">BAL341_3375</name>
</gene>
<accession>A0A486XXL2</accession>
<organism evidence="1">
    <name type="scientific">Rheinheimera sp. BAL341</name>
    <dbReference type="NCBI Taxonomy" id="1708203"/>
    <lineage>
        <taxon>Bacteria</taxon>
        <taxon>Pseudomonadati</taxon>
        <taxon>Pseudomonadota</taxon>
        <taxon>Gammaproteobacteria</taxon>
        <taxon>Chromatiales</taxon>
        <taxon>Chromatiaceae</taxon>
        <taxon>Rheinheimera</taxon>
    </lineage>
</organism>
<evidence type="ECO:0000313" key="1">
    <source>
        <dbReference type="EMBL" id="VHO06351.1"/>
    </source>
</evidence>
<reference evidence="1" key="1">
    <citation type="submission" date="2019-04" db="EMBL/GenBank/DDBJ databases">
        <authorList>
            <person name="Brambilla D."/>
        </authorList>
    </citation>
    <scope>NUCLEOTIDE SEQUENCE</scope>
    <source>
        <strain evidence="1">BAL1</strain>
    </source>
</reference>
<sequence>MRIYKSKLFTKWADKEGLTDESLKAAIKEMEDGLVDADLGGHVYKKRTPIEGQGKSGGLRTILAFKMGNKAFFMYGFAKNVRDNISAKELKALKAMARELLSYSDAQLKKAIKAGSLIEVK</sequence>
<dbReference type="EMBL" id="CAAJGR010000031">
    <property type="protein sequence ID" value="VHO06351.1"/>
    <property type="molecule type" value="Genomic_DNA"/>
</dbReference>
<dbReference type="InterPro" id="IPR009387">
    <property type="entry name" value="HigB-2"/>
</dbReference>
<dbReference type="Pfam" id="PF06296">
    <property type="entry name" value="RelE"/>
    <property type="match status" value="1"/>
</dbReference>
<evidence type="ECO:0008006" key="2">
    <source>
        <dbReference type="Google" id="ProtNLM"/>
    </source>
</evidence>